<evidence type="ECO:0000313" key="1">
    <source>
        <dbReference type="EMBL" id="SPE18146.1"/>
    </source>
</evidence>
<name>A0A2N9L4B2_9BACT</name>
<proteinExistence type="predicted"/>
<accession>A0A2N9L4B2</accession>
<dbReference type="AlphaFoldDB" id="A0A2N9L4B2"/>
<gene>
    <name evidence="1" type="ORF">SBA5_140013</name>
</gene>
<dbReference type="Proteomes" id="UP000239735">
    <property type="component" value="Unassembled WGS sequence"/>
</dbReference>
<reference evidence="2" key="1">
    <citation type="submission" date="2018-02" db="EMBL/GenBank/DDBJ databases">
        <authorList>
            <person name="Hausmann B."/>
        </authorList>
    </citation>
    <scope>NUCLEOTIDE SEQUENCE [LARGE SCALE GENOMIC DNA]</scope>
    <source>
        <strain evidence="2">Peat soil MAG SbA5</strain>
    </source>
</reference>
<evidence type="ECO:0000313" key="2">
    <source>
        <dbReference type="Proteomes" id="UP000239735"/>
    </source>
</evidence>
<protein>
    <submittedName>
        <fullName evidence="1">Uncharacterized protein</fullName>
    </submittedName>
</protein>
<sequence length="178" mass="17641">MPLASVGAAAVITMLADTDLVVSVADVAITVTVLPGGIAVGAVYVDGTPLAVKAGLNDPQGEAPQVTVQFTWGFAVTSFVICARMDIEEPTCIEAGGAPENVTEIGMGGTILMTAEAESEGSATEVAVTVTVPPEGIAGGAVNRIAPPSSLGFNVPQAPGLAQLIAYVTALFSSAVGT</sequence>
<dbReference type="EMBL" id="OKRB01000046">
    <property type="protein sequence ID" value="SPE18146.1"/>
    <property type="molecule type" value="Genomic_DNA"/>
</dbReference>
<organism evidence="1 2">
    <name type="scientific">Candidatus Sulfuritelmatomonas gaucii</name>
    <dbReference type="NCBI Taxonomy" id="2043161"/>
    <lineage>
        <taxon>Bacteria</taxon>
        <taxon>Pseudomonadati</taxon>
        <taxon>Acidobacteriota</taxon>
        <taxon>Terriglobia</taxon>
        <taxon>Terriglobales</taxon>
        <taxon>Acidobacteriaceae</taxon>
        <taxon>Candidatus Sulfuritelmatomonas</taxon>
    </lineage>
</organism>